<dbReference type="InterPro" id="IPR008979">
    <property type="entry name" value="Galactose-bd-like_sf"/>
</dbReference>
<dbReference type="Gene3D" id="3.40.50.1820">
    <property type="entry name" value="alpha/beta hydrolase"/>
    <property type="match status" value="1"/>
</dbReference>
<dbReference type="PANTHER" id="PTHR43056:SF10">
    <property type="entry name" value="COCE_NOND FAMILY, PUTATIVE (AFU_ORTHOLOGUE AFUA_7G00600)-RELATED"/>
    <property type="match status" value="1"/>
</dbReference>
<dbReference type="SUPFAM" id="SSF49785">
    <property type="entry name" value="Galactose-binding domain-like"/>
    <property type="match status" value="1"/>
</dbReference>
<dbReference type="SUPFAM" id="SSF53474">
    <property type="entry name" value="alpha/beta-Hydrolases"/>
    <property type="match status" value="1"/>
</dbReference>
<proteinExistence type="predicted"/>
<dbReference type="NCBIfam" id="TIGR00976">
    <property type="entry name" value="CocE_NonD"/>
    <property type="match status" value="2"/>
</dbReference>
<dbReference type="Gene3D" id="1.10.3020.10">
    <property type="entry name" value="alpha-amino acid ester hydrolase ( Helical cap domain)"/>
    <property type="match status" value="1"/>
</dbReference>
<dbReference type="InterPro" id="IPR029058">
    <property type="entry name" value="AB_hydrolase_fold"/>
</dbReference>
<evidence type="ECO:0000313" key="5">
    <source>
        <dbReference type="Proteomes" id="UP000274920"/>
    </source>
</evidence>
<evidence type="ECO:0000259" key="3">
    <source>
        <dbReference type="SMART" id="SM00939"/>
    </source>
</evidence>
<dbReference type="Pfam" id="PF02129">
    <property type="entry name" value="Peptidase_S15"/>
    <property type="match status" value="1"/>
</dbReference>
<reference evidence="4" key="1">
    <citation type="submission" date="2018-10" db="EMBL/GenBank/DDBJ databases">
        <title>Schaedlerella arabinophila gen. nov. sp. nov., isolated from the mouse intestinal tract and comparative analysis with the genome of the closely related altered Schaedler flora strain ASF502.</title>
        <authorList>
            <person name="Miyake S."/>
            <person name="Soh M."/>
            <person name="Seedorf H."/>
        </authorList>
    </citation>
    <scope>NUCLEOTIDE SEQUENCE [LARGE SCALE GENOMIC DNA]</scope>
    <source>
        <strain evidence="4">DSM 106076</strain>
    </source>
</reference>
<dbReference type="GO" id="GO:0008239">
    <property type="term" value="F:dipeptidyl-peptidase activity"/>
    <property type="evidence" value="ECO:0007669"/>
    <property type="project" value="InterPro"/>
</dbReference>
<evidence type="ECO:0000256" key="1">
    <source>
        <dbReference type="ARBA" id="ARBA00022801"/>
    </source>
</evidence>
<comment type="caution">
    <text evidence="4">The sequence shown here is derived from an EMBL/GenBank/DDBJ whole genome shotgun (WGS) entry which is preliminary data.</text>
</comment>
<dbReference type="InterPro" id="IPR050585">
    <property type="entry name" value="Xaa-Pro_dipeptidyl-ppase/CocE"/>
</dbReference>
<dbReference type="RefSeq" id="WP_125129996.1">
    <property type="nucleotide sequence ID" value="NZ_RHJS01000002.1"/>
</dbReference>
<dbReference type="PANTHER" id="PTHR43056">
    <property type="entry name" value="PEPTIDASE S9 PROLYL OLIGOPEPTIDASE"/>
    <property type="match status" value="1"/>
</dbReference>
<keyword evidence="1 4" id="KW-0378">Hydrolase</keyword>
<dbReference type="AlphaFoldDB" id="A0A426DQ31"/>
<dbReference type="InterPro" id="IPR000383">
    <property type="entry name" value="Xaa-Pro-like_dom"/>
</dbReference>
<dbReference type="SMART" id="SM00939">
    <property type="entry name" value="PepX_C"/>
    <property type="match status" value="1"/>
</dbReference>
<sequence>MERWGFYLSGIRYGICEKEGEHIFHQPLLVETGEFGEKRELTKEEEWYKKLGKMDVLDALLHTEEYEHALAEQEEGFSTPAGTRYERKSETEYVEREIKFPKDLLVEDGQIIAFVTPARDCCSLLVREGFEDRTLLAKWKETYPEPICRVRPVQTYMVPMRDGVRLAADVYLPEKEGTAAAVLVRTPYGKSNDMEPYYRFVQRGFAVVIQDVRGREDSEGEWLPMYYEVEDGDDTLNWIAAQPWSSGDVAMTGGSYLGYVQWAAAASGNPHLKAMLSSVCSGSAFVDVPRRGGCFNSGMLAWAFAVSGQRMDAQKMVREDWDEVLAIRPLEDLAPKALGYDVPFLRKWISHMDCDELWQRGSWKERFGARRVPALIMSGWFDDNGMGTTEALDLYADYEEKKVVLGPWMHSGNANYDIHGFALGNNALRYDMDLLCFAWLEHYVNGVENGIEKTPKVEYYTMGSNQWKTADNWPVPETRELVLYLDGDGTDGAKQQPGNEDCGAASREQQPGDEDCKAVGQEQQLEENTCAAAKNRGRLTTEKALAAGADIYRYDPENPPVHIIDLSENELEVPEDYTEEEKRKDILCYSTESLEQDLTITGDALAQIYISSDCEDTDLVVRITDVDENGRSMKLADGVICVRYRNQFSHPEFMEPGKVYPVEIRTTKLSHTFQKGHKLRVTVTSGAKNFIFPNRNTRGGFNGVEMKVAENRIHRGGEYASRIVLRQEI</sequence>
<dbReference type="Proteomes" id="UP000274920">
    <property type="component" value="Unassembled WGS sequence"/>
</dbReference>
<evidence type="ECO:0000313" key="4">
    <source>
        <dbReference type="EMBL" id="RRK34821.1"/>
    </source>
</evidence>
<organism evidence="4 5">
    <name type="scientific">Schaedlerella arabinosiphila</name>
    <dbReference type="NCBI Taxonomy" id="2044587"/>
    <lineage>
        <taxon>Bacteria</taxon>
        <taxon>Bacillati</taxon>
        <taxon>Bacillota</taxon>
        <taxon>Clostridia</taxon>
        <taxon>Lachnospirales</taxon>
        <taxon>Lachnospiraceae</taxon>
        <taxon>Schaedlerella</taxon>
    </lineage>
</organism>
<dbReference type="EMBL" id="RHJS01000002">
    <property type="protein sequence ID" value="RRK34821.1"/>
    <property type="molecule type" value="Genomic_DNA"/>
</dbReference>
<name>A0A426DQ31_9FIRM</name>
<dbReference type="InterPro" id="IPR013736">
    <property type="entry name" value="Xaa-Pro_dipept_C"/>
</dbReference>
<dbReference type="Gene3D" id="2.60.120.260">
    <property type="entry name" value="Galactose-binding domain-like"/>
    <property type="match status" value="1"/>
</dbReference>
<evidence type="ECO:0000256" key="2">
    <source>
        <dbReference type="SAM" id="MobiDB-lite"/>
    </source>
</evidence>
<keyword evidence="5" id="KW-1185">Reference proteome</keyword>
<dbReference type="InterPro" id="IPR005674">
    <property type="entry name" value="CocE/Ser_esterase"/>
</dbReference>
<gene>
    <name evidence="4" type="ORF">EBB54_28385</name>
</gene>
<protein>
    <submittedName>
        <fullName evidence="4">CocE/NonD family hydrolase</fullName>
    </submittedName>
</protein>
<feature type="domain" description="Xaa-Pro dipeptidyl-peptidase C-terminal" evidence="3">
    <location>
        <begin position="437"/>
        <end position="724"/>
    </location>
</feature>
<feature type="region of interest" description="Disordered" evidence="2">
    <location>
        <begin position="488"/>
        <end position="514"/>
    </location>
</feature>
<accession>A0A426DQ31</accession>
<dbReference type="Pfam" id="PF08530">
    <property type="entry name" value="PepX_C"/>
    <property type="match status" value="1"/>
</dbReference>